<dbReference type="GO" id="GO:0005524">
    <property type="term" value="F:ATP binding"/>
    <property type="evidence" value="ECO:0007669"/>
    <property type="project" value="UniProtKB-KW"/>
</dbReference>
<evidence type="ECO:0000256" key="6">
    <source>
        <dbReference type="ARBA" id="ARBA00055988"/>
    </source>
</evidence>
<reference evidence="9" key="1">
    <citation type="journal article" date="2023" name="Mol. Biol. Evol.">
        <title>Third-Generation Sequencing Reveals the Adaptive Role of the Epigenome in Three Deep-Sea Polychaetes.</title>
        <authorList>
            <person name="Perez M."/>
            <person name="Aroh O."/>
            <person name="Sun Y."/>
            <person name="Lan Y."/>
            <person name="Juniper S.K."/>
            <person name="Young C.R."/>
            <person name="Angers B."/>
            <person name="Qian P.Y."/>
        </authorList>
    </citation>
    <scope>NUCLEOTIDE SEQUENCE</scope>
    <source>
        <strain evidence="9">P08H-3</strain>
    </source>
</reference>
<dbReference type="Gene3D" id="3.40.50.300">
    <property type="entry name" value="P-loop containing nucleotide triphosphate hydrolases"/>
    <property type="match status" value="3"/>
</dbReference>
<evidence type="ECO:0000256" key="7">
    <source>
        <dbReference type="ARBA" id="ARBA00070377"/>
    </source>
</evidence>
<keyword evidence="10" id="KW-1185">Reference proteome</keyword>
<dbReference type="SUPFAM" id="SSF53300">
    <property type="entry name" value="vWA-like"/>
    <property type="match status" value="1"/>
</dbReference>
<evidence type="ECO:0000256" key="3">
    <source>
        <dbReference type="ARBA" id="ARBA00022840"/>
    </source>
</evidence>
<evidence type="ECO:0000256" key="2">
    <source>
        <dbReference type="ARBA" id="ARBA00022741"/>
    </source>
</evidence>
<comment type="subcellular location">
    <subcellularLocation>
        <location evidence="1">Mitochondrion</location>
    </subcellularLocation>
</comment>
<dbReference type="Proteomes" id="UP001208570">
    <property type="component" value="Unassembled WGS sequence"/>
</dbReference>
<comment type="function">
    <text evidence="6">Exhibits ATPase activity in vitro.</text>
</comment>
<dbReference type="SUPFAM" id="SSF52540">
    <property type="entry name" value="P-loop containing nucleoside triphosphate hydrolases"/>
    <property type="match status" value="3"/>
</dbReference>
<keyword evidence="4" id="KW-0809">Transit peptide</keyword>
<evidence type="ECO:0000313" key="9">
    <source>
        <dbReference type="EMBL" id="KAK2160310.1"/>
    </source>
</evidence>
<dbReference type="GO" id="GO:0005739">
    <property type="term" value="C:mitochondrion"/>
    <property type="evidence" value="ECO:0007669"/>
    <property type="project" value="UniProtKB-SubCell"/>
</dbReference>
<evidence type="ECO:0000256" key="4">
    <source>
        <dbReference type="ARBA" id="ARBA00022946"/>
    </source>
</evidence>
<dbReference type="PANTHER" id="PTHR21610">
    <property type="entry name" value="VON WILLEBRAND FACTOR A DOMAIN-CONTAINING PROTEIN 8"/>
    <property type="match status" value="1"/>
</dbReference>
<dbReference type="InterPro" id="IPR011704">
    <property type="entry name" value="ATPase_dyneun-rel_AAA"/>
</dbReference>
<evidence type="ECO:0000256" key="5">
    <source>
        <dbReference type="ARBA" id="ARBA00023128"/>
    </source>
</evidence>
<dbReference type="FunFam" id="3.40.50.300:FF:000663">
    <property type="entry name" value="von Willebrand factor A domain containing 8"/>
    <property type="match status" value="1"/>
</dbReference>
<keyword evidence="5" id="KW-0496">Mitochondrion</keyword>
<dbReference type="Pfam" id="PF07728">
    <property type="entry name" value="AAA_5"/>
    <property type="match status" value="3"/>
</dbReference>
<accession>A0AAD9JX44</accession>
<protein>
    <recommendedName>
        <fullName evidence="7">von Willebrand factor A domain-containing protein 8</fullName>
    </recommendedName>
</protein>
<evidence type="ECO:0000256" key="1">
    <source>
        <dbReference type="ARBA" id="ARBA00004173"/>
    </source>
</evidence>
<dbReference type="GO" id="GO:0016887">
    <property type="term" value="F:ATP hydrolysis activity"/>
    <property type="evidence" value="ECO:0007669"/>
    <property type="project" value="InterPro"/>
</dbReference>
<keyword evidence="3" id="KW-0067">ATP-binding</keyword>
<dbReference type="PROSITE" id="PS50234">
    <property type="entry name" value="VWFA"/>
    <property type="match status" value="1"/>
</dbReference>
<feature type="domain" description="VWFA" evidence="8">
    <location>
        <begin position="1777"/>
        <end position="1933"/>
    </location>
</feature>
<evidence type="ECO:0000313" key="10">
    <source>
        <dbReference type="Proteomes" id="UP001208570"/>
    </source>
</evidence>
<name>A0AAD9JX44_9ANNE</name>
<dbReference type="InterPro" id="IPR039891">
    <property type="entry name" value="VWA8"/>
</dbReference>
<dbReference type="InterPro" id="IPR002035">
    <property type="entry name" value="VWF_A"/>
</dbReference>
<organism evidence="9 10">
    <name type="scientific">Paralvinella palmiformis</name>
    <dbReference type="NCBI Taxonomy" id="53620"/>
    <lineage>
        <taxon>Eukaryota</taxon>
        <taxon>Metazoa</taxon>
        <taxon>Spiralia</taxon>
        <taxon>Lophotrochozoa</taxon>
        <taxon>Annelida</taxon>
        <taxon>Polychaeta</taxon>
        <taxon>Sedentaria</taxon>
        <taxon>Canalipalpata</taxon>
        <taxon>Terebellida</taxon>
        <taxon>Terebelliformia</taxon>
        <taxon>Alvinellidae</taxon>
        <taxon>Paralvinella</taxon>
    </lineage>
</organism>
<dbReference type="InterPro" id="IPR036465">
    <property type="entry name" value="vWFA_dom_sf"/>
</dbReference>
<dbReference type="FunFam" id="3.40.50.300:FF:000587">
    <property type="entry name" value="von Willebrand factor A domain containing 8"/>
    <property type="match status" value="1"/>
</dbReference>
<keyword evidence="2" id="KW-0547">Nucleotide-binding</keyword>
<evidence type="ECO:0000259" key="8">
    <source>
        <dbReference type="PROSITE" id="PS50234"/>
    </source>
</evidence>
<gene>
    <name evidence="9" type="ORF">LSH36_136g04035</name>
</gene>
<dbReference type="EMBL" id="JAODUP010000136">
    <property type="protein sequence ID" value="KAK2160310.1"/>
    <property type="molecule type" value="Genomic_DNA"/>
</dbReference>
<sequence length="1933" mass="217027">MSLALVLHAPMESALRRVRNLTSILRPANRRIFVRWKSDASSAKEYISIGDVSVELRSPKNPELVPKKYLPDSVPQSLLSHLRWIMQKDVLGQDVFLIGPPGPLRRSVAMMYLEMTKREVEYMSLSRDTTEMDLKQRREISAGTAYHIDQCAVRAATRGRVLILEGIEKAERNVLPVLNNLLENREMQLDDGRFLMAAERYDKLLKEHSQTELDKWKLVRVDESFRVIALGLPVPRYRGNPLDPPLRSRFQARDINQLPFKASDHLEMLSRAGVKLSPDSLSEILSFASTLKTEEAGNLGLQDFPLDNLYDVITILNAVPQLPLAKLLERLYPHKVMLSKEGQTAVKDALKTFGLQDFDTVEPSGGSVLEVRRSGGEASVQLDTGSGIVTVQVACGSVDTESMSGQRFVSTNYHDNLLSDMVLSHMVKDFCVIGPRGCGKSVVMRHFADLLGYHIEPIMLYQDMTSRDLLQQRMTLPSGDTAWRPSPLVTAALEGSMAVLDGIHRINPGTFAVLHRLIHDRELSLFDGTRLLRSDRYDAIKQENNLTDDDMTEKGIFRIHPSFRIVALAEPPVVGSSTQQWLNSELLTMFLYHNMRSLSRVEEQDVLSKLIPKLSNIDILLDLTHKLRESGDSNLKSVAASLSTRQLLRVAKRLAHYPDEEPYSTIHRACLSQFLPRLARTALDEKLEALGISKPKEAPSVEAMDKAITCEIHDNMLRIGNTEVPVYNPDNKVKVPDILFYENPQHLAVMENMLKDYLLGEHLLLVGNQGVGKNKIIDRFLHLLNRPREYIQLHRDTTVQTLTLQPTVHDGIIRYEDSPLVRAVKQGLVLVIDEADKAPTNVTCILKTLVESGEMHLSDGRRIVSADSGLKSSDNIIVAHPDFRMFVLANRPGFPFLGNDFFGALGDIFSCHAVDNPDTNSEMAMLSQYGPDVPEDILRKLVLAFGELRNMADQGLITYPYSTREVVNMVKHLQNFLKCLDLHYVFGDDDDDDDDWCFTATFVHMRFPGEGLVSVTKNVFDFDSYNKEFSETVIETLHKHGIPVGASPKNVHLAKEFPLPPLSQSDLWEIRRYGDIVRSGVKPLPVEDRHLSIKGPLDFNVMSYNLDRTEARSLLFTEQEAYWTIPMHETSAVVDVAVTKGSDREPGKFNDDLVHIITASPICLYTMNPKKQHLTCLDLYDIFPSSSLYSVNFKPRFKVAPLGFPLDGQVVLHEEMSNAILIINTETGQLSRVETSTLFEQAADRISKTFSSRQGSFKMCDEFSHEAKSNLLFYKQTGETIDVLNVLEGRCQSISLPFKVDAVHMMSKYHWLLEESETKKSVNDGILGAIHGISHHSLNDLLLSAALNQEIESPNRIILDNEHYVTIAVGLPDLSSAELFTSQRRDIDVDKSNIDRRILSYISGSGTKVRSREPVVYLPDSGQIVRAVAVDKVPKDAHTKAWSAICLLAWHSLCGGVLLRRVSVSEKWLCKVPVPDVPVPNLYKRFRLGLRYACLLGTASVVESFSVEFLYLKNGFVKFRSWTYRCRTFTKDLGVLNPNVYTEWYDGASDMNIVMANMSHDGIVTVDGGGCVRLWETSLMNLDRSLRGWRSLLGGATDKHLQITKEFGKIPDGPKHGIIDPTGSPHVGGNMFAGGVGGMNTAGLGGIGGPYRLDLGQTVVQIPDWEKERVPVEVQKAAREMGEKAYKERLREIKMSEYDGVVYKQYLDSVSAQVKSLKVILDSLQAKGKERQWLKHKTQGDLDDAKLIEGLAGEKAIYKQRGEQEPEMGSPQEKPKLIRLVCDVSGSMYRFNGYDGRLEREMEAMLMVMEALNKYEHKIKYEIVGHSGEGYKFEFVTSNKPPKNNKERLDVIKALQAHSQFCISGDNTIEATQNAIKTIINEEADEHFVIVLSDANLARYGISPKRLANLLTSNDEVNAYVIFIGSLGDQATR</sequence>
<dbReference type="InterPro" id="IPR027417">
    <property type="entry name" value="P-loop_NTPase"/>
</dbReference>
<dbReference type="PANTHER" id="PTHR21610:SF9">
    <property type="entry name" value="VON WILLEBRAND FACTOR A DOMAIN-CONTAINING PROTEIN 8"/>
    <property type="match status" value="1"/>
</dbReference>
<proteinExistence type="predicted"/>
<dbReference type="Gene3D" id="3.40.50.410">
    <property type="entry name" value="von Willebrand factor, type A domain"/>
    <property type="match status" value="1"/>
</dbReference>
<comment type="caution">
    <text evidence="9">The sequence shown here is derived from an EMBL/GenBank/DDBJ whole genome shotgun (WGS) entry which is preliminary data.</text>
</comment>